<keyword evidence="2" id="KW-0539">Nucleus</keyword>
<dbReference type="EMBL" id="JABFTP020000042">
    <property type="protein sequence ID" value="KAL3271365.1"/>
    <property type="molecule type" value="Genomic_DNA"/>
</dbReference>
<evidence type="ECO:0000259" key="4">
    <source>
        <dbReference type="PROSITE" id="PS51293"/>
    </source>
</evidence>
<dbReference type="InterPro" id="IPR001005">
    <property type="entry name" value="SANT/Myb"/>
</dbReference>
<evidence type="ECO:0000256" key="2">
    <source>
        <dbReference type="ARBA" id="ARBA00023242"/>
    </source>
</evidence>
<dbReference type="InterPro" id="IPR007526">
    <property type="entry name" value="SWIRM"/>
</dbReference>
<keyword evidence="6" id="KW-1185">Reference proteome</keyword>
<dbReference type="PROSITE" id="PS51293">
    <property type="entry name" value="SANT"/>
    <property type="match status" value="1"/>
</dbReference>
<dbReference type="SUPFAM" id="SSF46689">
    <property type="entry name" value="Homeodomain-like"/>
    <property type="match status" value="2"/>
</dbReference>
<evidence type="ECO:0000313" key="5">
    <source>
        <dbReference type="EMBL" id="KAL3271365.1"/>
    </source>
</evidence>
<feature type="domain" description="SWIRM" evidence="3">
    <location>
        <begin position="320"/>
        <end position="420"/>
    </location>
</feature>
<protein>
    <recommendedName>
        <fullName evidence="7">SANT domain-containing protein</fullName>
    </recommendedName>
</protein>
<evidence type="ECO:0000259" key="3">
    <source>
        <dbReference type="PROSITE" id="PS50934"/>
    </source>
</evidence>
<gene>
    <name evidence="5" type="ORF">HHI36_021849</name>
</gene>
<evidence type="ECO:0008006" key="7">
    <source>
        <dbReference type="Google" id="ProtNLM"/>
    </source>
</evidence>
<accession>A0ABD2MXX8</accession>
<dbReference type="InterPro" id="IPR009057">
    <property type="entry name" value="Homeodomain-like_sf"/>
</dbReference>
<dbReference type="Gene3D" id="1.10.10.60">
    <property type="entry name" value="Homeodomain-like"/>
    <property type="match status" value="1"/>
</dbReference>
<comment type="subcellular location">
    <subcellularLocation>
        <location evidence="1">Nucleus</location>
    </subcellularLocation>
</comment>
<reference evidence="5 6" key="1">
    <citation type="journal article" date="2021" name="BMC Biol.">
        <title>Horizontally acquired antibacterial genes associated with adaptive radiation of ladybird beetles.</title>
        <authorList>
            <person name="Li H.S."/>
            <person name="Tang X.F."/>
            <person name="Huang Y.H."/>
            <person name="Xu Z.Y."/>
            <person name="Chen M.L."/>
            <person name="Du X.Y."/>
            <person name="Qiu B.Y."/>
            <person name="Chen P.T."/>
            <person name="Zhang W."/>
            <person name="Slipinski A."/>
            <person name="Escalona H.E."/>
            <person name="Waterhouse R.M."/>
            <person name="Zwick A."/>
            <person name="Pang H."/>
        </authorList>
    </citation>
    <scope>NUCLEOTIDE SEQUENCE [LARGE SCALE GENOMIC DNA]</scope>
    <source>
        <strain evidence="5">SYSU2018</strain>
    </source>
</reference>
<dbReference type="Proteomes" id="UP001516400">
    <property type="component" value="Unassembled WGS sequence"/>
</dbReference>
<dbReference type="InterPro" id="IPR017884">
    <property type="entry name" value="SANT_dom"/>
</dbReference>
<dbReference type="Gene3D" id="1.10.10.10">
    <property type="entry name" value="Winged helix-like DNA-binding domain superfamily/Winged helix DNA-binding domain"/>
    <property type="match status" value="1"/>
</dbReference>
<feature type="domain" description="SANT" evidence="4">
    <location>
        <begin position="77"/>
        <end position="128"/>
    </location>
</feature>
<dbReference type="GO" id="GO:0005634">
    <property type="term" value="C:nucleus"/>
    <property type="evidence" value="ECO:0007669"/>
    <property type="project" value="UniProtKB-SubCell"/>
</dbReference>
<evidence type="ECO:0000256" key="1">
    <source>
        <dbReference type="ARBA" id="ARBA00004123"/>
    </source>
</evidence>
<proteinExistence type="predicted"/>
<evidence type="ECO:0000313" key="6">
    <source>
        <dbReference type="Proteomes" id="UP001516400"/>
    </source>
</evidence>
<dbReference type="AlphaFoldDB" id="A0ABD2MXX8"/>
<comment type="caution">
    <text evidence="5">The sequence shown here is derived from an EMBL/GenBank/DDBJ whole genome shotgun (WGS) entry which is preliminary data.</text>
</comment>
<name>A0ABD2MXX8_9CUCU</name>
<sequence>MDEDEEINIMSETTSTNIPLVSQNSELLNCEYTVHPQWLLDKPSTNPDCWYNNSIELSSEEPEQEYLGHITTENSITDESGWTEKEKNLLERGIEIFGKSALRLSQFIGTKTPSEVRYYFKSFYNELHPVDSVKSSLPKFSEESVILENVLVDSQIPCINEQVVGHKMPVCAKNNKVMFNRKGTRIKIKMNSILHKRQRNSEITSIRNKSLSSVQKPRKQVKIQSLGRANSVLNKQEEIVNIKSKLAESSDSDIDIDVVDDSESSVYKNTCSRELVETTENMVHKESDNSSMKNDIYSKEVLGDSVSEINIEVMDHLTSLDIPKCELHLEEDAIDEVEKFIYREVFSMNASHVKSAESYLSLRNHILSKWRSKKPQYLTKTDIRKDTHRLVDYNALCRIHTFMEQLGAINYGCGRVRYVRPLQRLIKSTEVIGEMKKTVHPRRFKKKFVHNGEGGCTVSHGADGEIIDTMVINEDPAPPKLKTVRKQPTYLIYCKPFLQPYKYKVKLNLSTLLMMDFHANSSLTEVMGLIGGT</sequence>
<dbReference type="Pfam" id="PF04433">
    <property type="entry name" value="SWIRM"/>
    <property type="match status" value="1"/>
</dbReference>
<dbReference type="CDD" id="cd00167">
    <property type="entry name" value="SANT"/>
    <property type="match status" value="1"/>
</dbReference>
<dbReference type="InterPro" id="IPR036388">
    <property type="entry name" value="WH-like_DNA-bd_sf"/>
</dbReference>
<dbReference type="PROSITE" id="PS50934">
    <property type="entry name" value="SWIRM"/>
    <property type="match status" value="1"/>
</dbReference>
<dbReference type="SMART" id="SM00717">
    <property type="entry name" value="SANT"/>
    <property type="match status" value="1"/>
</dbReference>
<organism evidence="5 6">
    <name type="scientific">Cryptolaemus montrouzieri</name>
    <dbReference type="NCBI Taxonomy" id="559131"/>
    <lineage>
        <taxon>Eukaryota</taxon>
        <taxon>Metazoa</taxon>
        <taxon>Ecdysozoa</taxon>
        <taxon>Arthropoda</taxon>
        <taxon>Hexapoda</taxon>
        <taxon>Insecta</taxon>
        <taxon>Pterygota</taxon>
        <taxon>Neoptera</taxon>
        <taxon>Endopterygota</taxon>
        <taxon>Coleoptera</taxon>
        <taxon>Polyphaga</taxon>
        <taxon>Cucujiformia</taxon>
        <taxon>Coccinelloidea</taxon>
        <taxon>Coccinellidae</taxon>
        <taxon>Scymninae</taxon>
        <taxon>Scymnini</taxon>
        <taxon>Cryptolaemus</taxon>
    </lineage>
</organism>